<dbReference type="KEGG" id="dbk:DGMP_39540"/>
<accession>A0A8D5JTJ8</accession>
<dbReference type="EMBL" id="AP024086">
    <property type="protein sequence ID" value="BCL63261.1"/>
    <property type="molecule type" value="Genomic_DNA"/>
</dbReference>
<protein>
    <submittedName>
        <fullName evidence="1">Uncharacterized protein</fullName>
    </submittedName>
</protein>
<gene>
    <name evidence="1" type="ORF">DGMP_39540</name>
</gene>
<organism evidence="1 2">
    <name type="scientific">Desulfomarina profundi</name>
    <dbReference type="NCBI Taxonomy" id="2772557"/>
    <lineage>
        <taxon>Bacteria</taxon>
        <taxon>Pseudomonadati</taxon>
        <taxon>Thermodesulfobacteriota</taxon>
        <taxon>Desulfobulbia</taxon>
        <taxon>Desulfobulbales</taxon>
        <taxon>Desulfobulbaceae</taxon>
        <taxon>Desulfomarina</taxon>
    </lineage>
</organism>
<proteinExistence type="predicted"/>
<dbReference type="Proteomes" id="UP000826725">
    <property type="component" value="Chromosome"/>
</dbReference>
<keyword evidence="2" id="KW-1185">Reference proteome</keyword>
<sequence>MQIILLGTGEMEGKLVHTTREYFEDETNCLLALEPLSIKDTSEYLRLCLQIEVDREDLNPVDLLPFETLKKLYTASDGNIRLINNLVAGAFRRASQSGSLFVAVHHIHQ</sequence>
<dbReference type="AlphaFoldDB" id="A0A8D5JTJ8"/>
<evidence type="ECO:0000313" key="2">
    <source>
        <dbReference type="Proteomes" id="UP000826725"/>
    </source>
</evidence>
<reference evidence="1" key="1">
    <citation type="submission" date="2020-09" db="EMBL/GenBank/DDBJ databases">
        <title>Desulfogranum mesoprofundum gen. nov., sp. nov., a novel mesophilic, sulfate-reducing chemolithoautotroph isolated from a deep-sea hydrothermal vent chimney in the Suiyo Seamount.</title>
        <authorList>
            <person name="Hashimoto Y."/>
            <person name="Nakagawa S."/>
        </authorList>
    </citation>
    <scope>NUCLEOTIDE SEQUENCE</scope>
    <source>
        <strain evidence="1">KT2</strain>
    </source>
</reference>
<name>A0A8D5JTJ8_9BACT</name>
<evidence type="ECO:0000313" key="1">
    <source>
        <dbReference type="EMBL" id="BCL63261.1"/>
    </source>
</evidence>